<dbReference type="EMBL" id="MEUJ01000004">
    <property type="protein sequence ID" value="OGC40423.1"/>
    <property type="molecule type" value="Genomic_DNA"/>
</dbReference>
<name>A0A1F4U7Z5_UNCSA</name>
<dbReference type="GO" id="GO:0005543">
    <property type="term" value="F:phospholipid binding"/>
    <property type="evidence" value="ECO:0007669"/>
    <property type="project" value="TreeGrafter"/>
</dbReference>
<dbReference type="GO" id="GO:0008915">
    <property type="term" value="F:lipid-A-disaccharide synthase activity"/>
    <property type="evidence" value="ECO:0007669"/>
    <property type="project" value="InterPro"/>
</dbReference>
<sequence>MDNFDFVLVANSPGELSSLVKPIVERIKARSKESRITLFLTPCQYSSGREAGYAKTLGVNEIICPEDYRKWILGIPIKREMNFKNRGAVLFLGGDLMHAVLIAKKLGFKAYAYLHGQKAGWKNVFSKFFVIDQKAAAGIRHKNVRAVGDLMMNSITALSKTETIKNWKLDSNKPIVAMLPGSRLWESDLLVPFYEIVAAELKKIIPGMQIILVLSPFTSMKDIEKKLSGNMFDLIAPLNSIPAADLAITIPGTNTAQIAALGIPFLMIFPLNKLDSIPLEGLLHYVTKIPLAGKIIKQLAAKIICSKTRFFALPNMKARKMVAPELVGKLSAEQVVEKTLELLGNPEALKHMGNELKKLMGESNAADIIVEEIINEAFLPAC</sequence>
<evidence type="ECO:0000313" key="2">
    <source>
        <dbReference type="Proteomes" id="UP000179242"/>
    </source>
</evidence>
<organism evidence="1 2">
    <name type="scientific">candidate division WOR-1 bacterium RIFOXYC2_FULL_46_14</name>
    <dbReference type="NCBI Taxonomy" id="1802587"/>
    <lineage>
        <taxon>Bacteria</taxon>
        <taxon>Bacillati</taxon>
        <taxon>Saganbacteria</taxon>
    </lineage>
</organism>
<evidence type="ECO:0000313" key="1">
    <source>
        <dbReference type="EMBL" id="OGC40423.1"/>
    </source>
</evidence>
<protein>
    <submittedName>
        <fullName evidence="1">Uncharacterized protein</fullName>
    </submittedName>
</protein>
<dbReference type="InterPro" id="IPR003835">
    <property type="entry name" value="Glyco_trans_19"/>
</dbReference>
<dbReference type="SUPFAM" id="SSF53756">
    <property type="entry name" value="UDP-Glycosyltransferase/glycogen phosphorylase"/>
    <property type="match status" value="1"/>
</dbReference>
<comment type="caution">
    <text evidence="1">The sequence shown here is derived from an EMBL/GenBank/DDBJ whole genome shotgun (WGS) entry which is preliminary data.</text>
</comment>
<dbReference type="AlphaFoldDB" id="A0A1F4U7Z5"/>
<dbReference type="GO" id="GO:0009245">
    <property type="term" value="P:lipid A biosynthetic process"/>
    <property type="evidence" value="ECO:0007669"/>
    <property type="project" value="InterPro"/>
</dbReference>
<reference evidence="1 2" key="1">
    <citation type="journal article" date="2016" name="Nat. Commun.">
        <title>Thousands of microbial genomes shed light on interconnected biogeochemical processes in an aquifer system.</title>
        <authorList>
            <person name="Anantharaman K."/>
            <person name="Brown C.T."/>
            <person name="Hug L.A."/>
            <person name="Sharon I."/>
            <person name="Castelle C.J."/>
            <person name="Probst A.J."/>
            <person name="Thomas B.C."/>
            <person name="Singh A."/>
            <person name="Wilkins M.J."/>
            <person name="Karaoz U."/>
            <person name="Brodie E.L."/>
            <person name="Williams K.H."/>
            <person name="Hubbard S.S."/>
            <person name="Banfield J.F."/>
        </authorList>
    </citation>
    <scope>NUCLEOTIDE SEQUENCE [LARGE SCALE GENOMIC DNA]</scope>
</reference>
<dbReference type="Pfam" id="PF02684">
    <property type="entry name" value="LpxB"/>
    <property type="match status" value="1"/>
</dbReference>
<accession>A0A1F4U7Z5</accession>
<dbReference type="GO" id="GO:0016020">
    <property type="term" value="C:membrane"/>
    <property type="evidence" value="ECO:0007669"/>
    <property type="project" value="GOC"/>
</dbReference>
<proteinExistence type="predicted"/>
<dbReference type="Proteomes" id="UP000179242">
    <property type="component" value="Unassembled WGS sequence"/>
</dbReference>
<gene>
    <name evidence="1" type="ORF">A2438_04085</name>
</gene>
<dbReference type="PANTHER" id="PTHR30372">
    <property type="entry name" value="LIPID-A-DISACCHARIDE SYNTHASE"/>
    <property type="match status" value="1"/>
</dbReference>
<dbReference type="PANTHER" id="PTHR30372:SF6">
    <property type="entry name" value="LIPID-A-DISACCHARIDE SYNTHASE"/>
    <property type="match status" value="1"/>
</dbReference>